<dbReference type="InterPro" id="IPR008995">
    <property type="entry name" value="Mo/tungstate-bd_C_term_dom"/>
</dbReference>
<keyword evidence="5" id="KW-1278">Translocase</keyword>
<dbReference type="FunFam" id="3.40.50.300:FF:000042">
    <property type="entry name" value="Maltose/maltodextrin ABC transporter, ATP-binding protein"/>
    <property type="match status" value="1"/>
</dbReference>
<keyword evidence="9" id="KW-1185">Reference proteome</keyword>
<evidence type="ECO:0000256" key="1">
    <source>
        <dbReference type="ARBA" id="ARBA00022448"/>
    </source>
</evidence>
<organism evidence="8 9">
    <name type="scientific">Treponema maltophilum ATCC 51939</name>
    <dbReference type="NCBI Taxonomy" id="1125699"/>
    <lineage>
        <taxon>Bacteria</taxon>
        <taxon>Pseudomonadati</taxon>
        <taxon>Spirochaetota</taxon>
        <taxon>Spirochaetia</taxon>
        <taxon>Spirochaetales</taxon>
        <taxon>Treponemataceae</taxon>
        <taxon>Treponema</taxon>
    </lineage>
</organism>
<evidence type="ECO:0000313" key="8">
    <source>
        <dbReference type="EMBL" id="EPF31259.1"/>
    </source>
</evidence>
<protein>
    <recommendedName>
        <fullName evidence="7">ABC transporter domain-containing protein</fullName>
    </recommendedName>
</protein>
<dbReference type="SUPFAM" id="SSF50331">
    <property type="entry name" value="MOP-like"/>
    <property type="match status" value="1"/>
</dbReference>
<dbReference type="SMART" id="SM00382">
    <property type="entry name" value="AAA"/>
    <property type="match status" value="1"/>
</dbReference>
<dbReference type="HOGENOM" id="CLU_000604_1_1_12"/>
<evidence type="ECO:0000256" key="3">
    <source>
        <dbReference type="ARBA" id="ARBA00022741"/>
    </source>
</evidence>
<dbReference type="Proteomes" id="UP000014541">
    <property type="component" value="Unassembled WGS sequence"/>
</dbReference>
<dbReference type="InterPro" id="IPR013611">
    <property type="entry name" value="Transp-assoc_OB_typ2"/>
</dbReference>
<evidence type="ECO:0000256" key="4">
    <source>
        <dbReference type="ARBA" id="ARBA00022840"/>
    </source>
</evidence>
<dbReference type="PANTHER" id="PTHR43875:SF15">
    <property type="entry name" value="TREHALOSE IMPORT ATP-BINDING PROTEIN SUGC"/>
    <property type="match status" value="1"/>
</dbReference>
<dbReference type="InterPro" id="IPR027417">
    <property type="entry name" value="P-loop_NTPase"/>
</dbReference>
<keyword evidence="4" id="KW-0067">ATP-binding</keyword>
<keyword evidence="6" id="KW-0472">Membrane</keyword>
<dbReference type="OrthoDB" id="9802264at2"/>
<evidence type="ECO:0000256" key="6">
    <source>
        <dbReference type="ARBA" id="ARBA00023136"/>
    </source>
</evidence>
<evidence type="ECO:0000259" key="7">
    <source>
        <dbReference type="PROSITE" id="PS50893"/>
    </source>
</evidence>
<keyword evidence="1" id="KW-0813">Transport</keyword>
<proteinExistence type="predicted"/>
<name>S3L398_TREMA</name>
<keyword evidence="2" id="KW-1003">Cell membrane</keyword>
<dbReference type="GO" id="GO:0005524">
    <property type="term" value="F:ATP binding"/>
    <property type="evidence" value="ECO:0007669"/>
    <property type="project" value="UniProtKB-KW"/>
</dbReference>
<dbReference type="Pfam" id="PF00005">
    <property type="entry name" value="ABC_tran"/>
    <property type="match status" value="1"/>
</dbReference>
<dbReference type="STRING" id="1125699.HMPREF9194_01602"/>
<dbReference type="RefSeq" id="WP_016525870.1">
    <property type="nucleotide sequence ID" value="NZ_KE332518.1"/>
</dbReference>
<evidence type="ECO:0000256" key="5">
    <source>
        <dbReference type="ARBA" id="ARBA00022967"/>
    </source>
</evidence>
<dbReference type="InterPro" id="IPR047641">
    <property type="entry name" value="ABC_transpr_MalK/UgpC-like"/>
</dbReference>
<accession>S3L398</accession>
<dbReference type="PROSITE" id="PS50893">
    <property type="entry name" value="ABC_TRANSPORTER_2"/>
    <property type="match status" value="1"/>
</dbReference>
<dbReference type="PROSITE" id="PS00211">
    <property type="entry name" value="ABC_TRANSPORTER_1"/>
    <property type="match status" value="1"/>
</dbReference>
<dbReference type="InterPro" id="IPR017871">
    <property type="entry name" value="ABC_transporter-like_CS"/>
</dbReference>
<keyword evidence="3" id="KW-0547">Nucleotide-binding</keyword>
<dbReference type="EMBL" id="ATFF01000006">
    <property type="protein sequence ID" value="EPF31259.1"/>
    <property type="molecule type" value="Genomic_DNA"/>
</dbReference>
<dbReference type="AlphaFoldDB" id="S3L398"/>
<dbReference type="GO" id="GO:0140359">
    <property type="term" value="F:ABC-type transporter activity"/>
    <property type="evidence" value="ECO:0007669"/>
    <property type="project" value="UniProtKB-ARBA"/>
</dbReference>
<dbReference type="Pfam" id="PF08402">
    <property type="entry name" value="TOBE_2"/>
    <property type="match status" value="1"/>
</dbReference>
<feature type="domain" description="ABC transporter" evidence="7">
    <location>
        <begin position="19"/>
        <end position="255"/>
    </location>
</feature>
<sequence length="378" mass="42203">MSIDTKKLEEKLKARSSSLKLIDITKKFLSHDGKEEFIAVDKLNLDIKSGELTTLLGPSGCGKTTTLRMIAGFESITSGTLLLGDRPIESVPPNKRDMSMMFQSYALFPHMSVFDNIAYGLKIKKVPKPELEERTRQIIELMQIQGMEDRIPSQISGGQQQRVALARAVVINPRVLLFDEPLSNLDAKLREYMRDELRSLQKRLGITSLYVTHDQSEAMSISDNVVLMNKGKLVQTGSPKDIYENPVSRFVAGFIGKSNFINCTVFSHENGSADIEVFGKKMTLPNPGTHFDTAKNTVIIVRPEYIKLCDSGKGIVDARIEKAVFYGNYIQYDIRVGEQQLKVESYCPQGIKIYSPGNTAGILFDLNSLRVLPAISED</sequence>
<evidence type="ECO:0000256" key="2">
    <source>
        <dbReference type="ARBA" id="ARBA00022475"/>
    </source>
</evidence>
<dbReference type="eggNOG" id="COG3842">
    <property type="taxonomic scope" value="Bacteria"/>
</dbReference>
<dbReference type="InterPro" id="IPR003439">
    <property type="entry name" value="ABC_transporter-like_ATP-bd"/>
</dbReference>
<dbReference type="SUPFAM" id="SSF52540">
    <property type="entry name" value="P-loop containing nucleoside triphosphate hydrolases"/>
    <property type="match status" value="1"/>
</dbReference>
<gene>
    <name evidence="8" type="ORF">HMPREF9194_01602</name>
</gene>
<dbReference type="GO" id="GO:0055052">
    <property type="term" value="C:ATP-binding cassette (ABC) transporter complex, substrate-binding subunit-containing"/>
    <property type="evidence" value="ECO:0007669"/>
    <property type="project" value="TreeGrafter"/>
</dbReference>
<dbReference type="Gene3D" id="3.40.50.300">
    <property type="entry name" value="P-loop containing nucleotide triphosphate hydrolases"/>
    <property type="match status" value="1"/>
</dbReference>
<comment type="caution">
    <text evidence="8">The sequence shown here is derived from an EMBL/GenBank/DDBJ whole genome shotgun (WGS) entry which is preliminary data.</text>
</comment>
<dbReference type="GO" id="GO:0016887">
    <property type="term" value="F:ATP hydrolysis activity"/>
    <property type="evidence" value="ECO:0007669"/>
    <property type="project" value="InterPro"/>
</dbReference>
<reference evidence="8 9" key="1">
    <citation type="submission" date="2013-04" db="EMBL/GenBank/DDBJ databases">
        <title>The Genome Sequence of Treponema maltophilum ATCC 51939.</title>
        <authorList>
            <consortium name="The Broad Institute Genomics Platform"/>
            <person name="Earl A."/>
            <person name="Ward D."/>
            <person name="Feldgarden M."/>
            <person name="Gevers D."/>
            <person name="Leonetti C."/>
            <person name="Blanton J.M."/>
            <person name="Dewhirst F.E."/>
            <person name="Izard J."/>
            <person name="Walker B."/>
            <person name="Young S."/>
            <person name="Zeng Q."/>
            <person name="Gargeya S."/>
            <person name="Fitzgerald M."/>
            <person name="Haas B."/>
            <person name="Abouelleil A."/>
            <person name="Allen A.W."/>
            <person name="Alvarado L."/>
            <person name="Arachchi H.M."/>
            <person name="Berlin A.M."/>
            <person name="Chapman S.B."/>
            <person name="Gainer-Dewar J."/>
            <person name="Goldberg J."/>
            <person name="Griggs A."/>
            <person name="Gujja S."/>
            <person name="Hansen M."/>
            <person name="Howarth C."/>
            <person name="Imamovic A."/>
            <person name="Ireland A."/>
            <person name="Larimer J."/>
            <person name="McCowan C."/>
            <person name="Murphy C."/>
            <person name="Pearson M."/>
            <person name="Poon T.W."/>
            <person name="Priest M."/>
            <person name="Roberts A."/>
            <person name="Saif S."/>
            <person name="Shea T."/>
            <person name="Sisk P."/>
            <person name="Sykes S."/>
            <person name="Wortman J."/>
            <person name="Nusbaum C."/>
            <person name="Birren B."/>
        </authorList>
    </citation>
    <scope>NUCLEOTIDE SEQUENCE [LARGE SCALE GENOMIC DNA]</scope>
    <source>
        <strain evidence="8 9">ATCC 51939</strain>
    </source>
</reference>
<dbReference type="InterPro" id="IPR003593">
    <property type="entry name" value="AAA+_ATPase"/>
</dbReference>
<evidence type="ECO:0000313" key="9">
    <source>
        <dbReference type="Proteomes" id="UP000014541"/>
    </source>
</evidence>
<dbReference type="Gene3D" id="2.40.50.100">
    <property type="match status" value="1"/>
</dbReference>
<dbReference type="PATRIC" id="fig|1125699.3.peg.1615"/>
<dbReference type="PANTHER" id="PTHR43875">
    <property type="entry name" value="MALTODEXTRIN IMPORT ATP-BINDING PROTEIN MSMX"/>
    <property type="match status" value="1"/>
</dbReference>